<keyword evidence="3" id="KW-1185">Reference proteome</keyword>
<evidence type="ECO:0000313" key="2">
    <source>
        <dbReference type="EMBL" id="KJH50281.1"/>
    </source>
</evidence>
<reference evidence="3" key="2">
    <citation type="journal article" date="2016" name="Sci. Rep.">
        <title>Dictyocaulus viviparus genome, variome and transcriptome elucidate lungworm biology and support future intervention.</title>
        <authorList>
            <person name="McNulty S.N."/>
            <person name="Strube C."/>
            <person name="Rosa B.A."/>
            <person name="Martin J.C."/>
            <person name="Tyagi R."/>
            <person name="Choi Y.J."/>
            <person name="Wang Q."/>
            <person name="Hallsworth Pepin K."/>
            <person name="Zhang X."/>
            <person name="Ozersky P."/>
            <person name="Wilson R.K."/>
            <person name="Sternberg P.W."/>
            <person name="Gasser R.B."/>
            <person name="Mitreva M."/>
        </authorList>
    </citation>
    <scope>NUCLEOTIDE SEQUENCE [LARGE SCALE GENOMIC DNA]</scope>
    <source>
        <strain evidence="3">HannoverDv2000</strain>
    </source>
</reference>
<accession>A0A0D8Y6T2</accession>
<dbReference type="OrthoDB" id="5322683at2759"/>
<keyword evidence="1" id="KW-0175">Coiled coil</keyword>
<evidence type="ECO:0000313" key="3">
    <source>
        <dbReference type="Proteomes" id="UP000053766"/>
    </source>
</evidence>
<feature type="coiled-coil region" evidence="1">
    <location>
        <begin position="63"/>
        <end position="158"/>
    </location>
</feature>
<gene>
    <name evidence="2" type="ORF">DICVIV_03564</name>
</gene>
<dbReference type="Proteomes" id="UP000053766">
    <property type="component" value="Unassembled WGS sequence"/>
</dbReference>
<proteinExistence type="predicted"/>
<dbReference type="EMBL" id="KN716210">
    <property type="protein sequence ID" value="KJH50281.1"/>
    <property type="molecule type" value="Genomic_DNA"/>
</dbReference>
<dbReference type="AlphaFoldDB" id="A0A0D8Y6T2"/>
<evidence type="ECO:0000256" key="1">
    <source>
        <dbReference type="SAM" id="Coils"/>
    </source>
</evidence>
<name>A0A0D8Y6T2_DICVI</name>
<organism evidence="2 3">
    <name type="scientific">Dictyocaulus viviparus</name>
    <name type="common">Bovine lungworm</name>
    <dbReference type="NCBI Taxonomy" id="29172"/>
    <lineage>
        <taxon>Eukaryota</taxon>
        <taxon>Metazoa</taxon>
        <taxon>Ecdysozoa</taxon>
        <taxon>Nematoda</taxon>
        <taxon>Chromadorea</taxon>
        <taxon>Rhabditida</taxon>
        <taxon>Rhabditina</taxon>
        <taxon>Rhabditomorpha</taxon>
        <taxon>Strongyloidea</taxon>
        <taxon>Metastrongylidae</taxon>
        <taxon>Dictyocaulus</taxon>
    </lineage>
</organism>
<protein>
    <submittedName>
        <fullName evidence="2">Uncharacterized protein</fullName>
    </submittedName>
</protein>
<sequence length="175" mass="20530">MCVKAVLDEEEERRKKLSAEFLAKEEAKKIEFEAKLRDCETIKDKEIQKLKSELDSVRGTVCENCVSGEIENLRKQLKEYDEKRQNEIVKHRSELTSLMKEHDEIVTSARQQHIIELEALTSKFEQAREEANILRVRNESLEKQLEDLAGTKDLERIQSEVFHIASYSPYLPVYF</sequence>
<reference evidence="2 3" key="1">
    <citation type="submission" date="2013-11" db="EMBL/GenBank/DDBJ databases">
        <title>Draft genome of the bovine lungworm Dictyocaulus viviparus.</title>
        <authorList>
            <person name="Mitreva M."/>
        </authorList>
    </citation>
    <scope>NUCLEOTIDE SEQUENCE [LARGE SCALE GENOMIC DNA]</scope>
    <source>
        <strain evidence="2 3">HannoverDv2000</strain>
    </source>
</reference>